<feature type="coiled-coil region" evidence="1">
    <location>
        <begin position="234"/>
        <end position="268"/>
    </location>
</feature>
<proteinExistence type="predicted"/>
<dbReference type="AlphaFoldDB" id="A0A813V6W5"/>
<comment type="caution">
    <text evidence="4">The sequence shown here is derived from an EMBL/GenBank/DDBJ whole genome shotgun (WGS) entry which is preliminary data.</text>
</comment>
<organism evidence="4 7">
    <name type="scientific">Didymodactylos carnosus</name>
    <dbReference type="NCBI Taxonomy" id="1234261"/>
    <lineage>
        <taxon>Eukaryota</taxon>
        <taxon>Metazoa</taxon>
        <taxon>Spiralia</taxon>
        <taxon>Gnathifera</taxon>
        <taxon>Rotifera</taxon>
        <taxon>Eurotatoria</taxon>
        <taxon>Bdelloidea</taxon>
        <taxon>Philodinida</taxon>
        <taxon>Philodinidae</taxon>
        <taxon>Didymodactylos</taxon>
    </lineage>
</organism>
<feature type="region of interest" description="Disordered" evidence="2">
    <location>
        <begin position="22"/>
        <end position="47"/>
    </location>
</feature>
<evidence type="ECO:0000313" key="5">
    <source>
        <dbReference type="EMBL" id="CAF3535108.1"/>
    </source>
</evidence>
<dbReference type="EMBL" id="CAJNOK010000474">
    <property type="protein sequence ID" value="CAF0755864.1"/>
    <property type="molecule type" value="Genomic_DNA"/>
</dbReference>
<keyword evidence="1" id="KW-0175">Coiled coil</keyword>
<dbReference type="EMBL" id="CAJOBA010000474">
    <property type="protein sequence ID" value="CAF3535108.1"/>
    <property type="molecule type" value="Genomic_DNA"/>
</dbReference>
<feature type="compositionally biased region" description="Low complexity" evidence="2">
    <location>
        <begin position="65"/>
        <end position="78"/>
    </location>
</feature>
<feature type="region of interest" description="Disordered" evidence="2">
    <location>
        <begin position="59"/>
        <end position="86"/>
    </location>
</feature>
<reference evidence="4" key="1">
    <citation type="submission" date="2021-02" db="EMBL/GenBank/DDBJ databases">
        <authorList>
            <person name="Nowell W R."/>
        </authorList>
    </citation>
    <scope>NUCLEOTIDE SEQUENCE</scope>
</reference>
<dbReference type="EMBL" id="CAJNOQ010000790">
    <property type="protein sequence ID" value="CAF0839084.1"/>
    <property type="molecule type" value="Genomic_DNA"/>
</dbReference>
<evidence type="ECO:0000313" key="7">
    <source>
        <dbReference type="Proteomes" id="UP000663829"/>
    </source>
</evidence>
<gene>
    <name evidence="4" type="ORF">GPM918_LOCUS5465</name>
    <name evidence="3" type="ORF">OVA965_LOCUS2278</name>
    <name evidence="6" type="ORF">SRO942_LOCUS5465</name>
    <name evidence="5" type="ORF">TMI583_LOCUS2278</name>
</gene>
<keyword evidence="7" id="KW-1185">Reference proteome</keyword>
<evidence type="ECO:0000313" key="3">
    <source>
        <dbReference type="EMBL" id="CAF0755864.1"/>
    </source>
</evidence>
<dbReference type="Proteomes" id="UP000682733">
    <property type="component" value="Unassembled WGS sequence"/>
</dbReference>
<sequence length="282" mass="32764">MAANNVLKSLVLGNSLNINQRDRIPAEKNSTNDDTDESESDNNNDVFVELPNIQQRMEKLNRQRSTTSSSTQSGDSQQEVVPPSMTNRATRFLSISESLHLPEESLLKLRQLHQAKVNEKPWEITDEFLETMPFRLALDDKEDVDGSKQESLPHIVRSGLTNDRKLEIIQNILDKLSKQNIVDECRRSCAIPYTLPRKNQLQRHVAERMIDLTNSDTVMLLDHLCMKNLCTKLEQEHQDRIQSKFDRLEEAERRRERHVQLLDEFDIKKHTEQKARSLEMPV</sequence>
<name>A0A813V6W5_9BILA</name>
<accession>A0A813V6W5</accession>
<evidence type="ECO:0000313" key="4">
    <source>
        <dbReference type="EMBL" id="CAF0839084.1"/>
    </source>
</evidence>
<evidence type="ECO:0000313" key="6">
    <source>
        <dbReference type="EMBL" id="CAF3626371.1"/>
    </source>
</evidence>
<dbReference type="OrthoDB" id="10056420at2759"/>
<evidence type="ECO:0000256" key="1">
    <source>
        <dbReference type="SAM" id="Coils"/>
    </source>
</evidence>
<dbReference type="Proteomes" id="UP000681722">
    <property type="component" value="Unassembled WGS sequence"/>
</dbReference>
<feature type="compositionally biased region" description="Acidic residues" evidence="2">
    <location>
        <begin position="33"/>
        <end position="42"/>
    </location>
</feature>
<dbReference type="Proteomes" id="UP000677228">
    <property type="component" value="Unassembled WGS sequence"/>
</dbReference>
<protein>
    <submittedName>
        <fullName evidence="4">Uncharacterized protein</fullName>
    </submittedName>
</protein>
<evidence type="ECO:0000256" key="2">
    <source>
        <dbReference type="SAM" id="MobiDB-lite"/>
    </source>
</evidence>
<dbReference type="EMBL" id="CAJOBC010000790">
    <property type="protein sequence ID" value="CAF3626371.1"/>
    <property type="molecule type" value="Genomic_DNA"/>
</dbReference>
<dbReference type="Proteomes" id="UP000663829">
    <property type="component" value="Unassembled WGS sequence"/>
</dbReference>